<accession>A0A4R2RJ16</accession>
<sequence length="489" mass="54141">MSLALFQELSQKYRFVPVDISFHADLETPITLFRKLVGDGLGYLLESVERGTVIGRYSFIGSDPLDFFRCPATAEAEGAAKEGTAKEGSDPLSKVKRWIADQQVAPLPTDAGLPPFYGGGVGYFGYDLTRHYERLPERAADDRQLPEASLMITRDTLIIDHLRHRCTLVHLAEAGDEQAYGRAQDHLMTTLERLRDAAPPMEQSANAIKEPLVMTSTFDQDAFCRAVEKCQDYIAAGDIFQVVLSQRFSMPLRAHPLNVYRALRSLNPSPYLFYLCLPEVTLAGSSPELLVRVAGDHVETHPIAGTRRRGKNDEEDARLAADLLADEKERAEHLMLVDLGRNDIGRVAQAGTVKVERFMEVENYSHVMHLVSQVTGKLAPEMDALDALRCVMPAGTLSGAPKIRAMEIIEELEPVRRGPYGGAVGYLGYDGTMDTCIAIRTVVMHRGRAEIQVGAGIVADSVPEAEYEETMNKARAMFEAMRQAEEVWA</sequence>
<evidence type="ECO:0000313" key="19">
    <source>
        <dbReference type="Proteomes" id="UP000294813"/>
    </source>
</evidence>
<dbReference type="OrthoDB" id="9803598at2"/>
<evidence type="ECO:0000256" key="4">
    <source>
        <dbReference type="ARBA" id="ARBA00011575"/>
    </source>
</evidence>
<evidence type="ECO:0000259" key="17">
    <source>
        <dbReference type="Pfam" id="PF04715"/>
    </source>
</evidence>
<protein>
    <recommendedName>
        <fullName evidence="6 15">Anthranilate synthase component 1</fullName>
        <ecNumber evidence="5 15">4.1.3.27</ecNumber>
    </recommendedName>
</protein>
<dbReference type="EC" id="4.1.3.27" evidence="5 15"/>
<evidence type="ECO:0000256" key="6">
    <source>
        <dbReference type="ARBA" id="ARBA00020653"/>
    </source>
</evidence>
<organism evidence="18 19">
    <name type="scientific">Heliophilum fasciatum</name>
    <dbReference type="NCBI Taxonomy" id="35700"/>
    <lineage>
        <taxon>Bacteria</taxon>
        <taxon>Bacillati</taxon>
        <taxon>Bacillota</taxon>
        <taxon>Clostridia</taxon>
        <taxon>Eubacteriales</taxon>
        <taxon>Heliobacteriaceae</taxon>
        <taxon>Heliophilum</taxon>
    </lineage>
</organism>
<dbReference type="InterPro" id="IPR015890">
    <property type="entry name" value="Chorismate_C"/>
</dbReference>
<evidence type="ECO:0000256" key="13">
    <source>
        <dbReference type="ARBA" id="ARBA00025634"/>
    </source>
</evidence>
<comment type="function">
    <text evidence="13 15">Part of a heterotetrameric complex that catalyzes the two-step biosynthesis of anthranilate, an intermediate in the biosynthesis of L-tryptophan. In the first step, the glutamine-binding beta subunit (TrpG) of anthranilate synthase (AS) provides the glutamine amidotransferase activity which generates ammonia as a substrate that, along with chorismate, is used in the second step, catalyzed by the large alpha subunit of AS (TrpE) to produce anthranilate. In the absence of TrpG, TrpE can synthesize anthranilate directly from chorismate and high concentrations of ammonia.</text>
</comment>
<proteinExistence type="inferred from homology"/>
<dbReference type="SUPFAM" id="SSF56322">
    <property type="entry name" value="ADC synthase"/>
    <property type="match status" value="1"/>
</dbReference>
<reference evidence="18 19" key="1">
    <citation type="submission" date="2019-03" db="EMBL/GenBank/DDBJ databases">
        <title>Genomic Encyclopedia of Type Strains, Phase IV (KMG-IV): sequencing the most valuable type-strain genomes for metagenomic binning, comparative biology and taxonomic classification.</title>
        <authorList>
            <person name="Goeker M."/>
        </authorList>
    </citation>
    <scope>NUCLEOTIDE SEQUENCE [LARGE SCALE GENOMIC DNA]</scope>
    <source>
        <strain evidence="18 19">DSM 11170</strain>
    </source>
</reference>
<comment type="similarity">
    <text evidence="3 15">Belongs to the anthranilate synthase component I family.</text>
</comment>
<dbReference type="PANTHER" id="PTHR11236">
    <property type="entry name" value="AMINOBENZOATE/ANTHRANILATE SYNTHASE"/>
    <property type="match status" value="1"/>
</dbReference>
<evidence type="ECO:0000256" key="10">
    <source>
        <dbReference type="ARBA" id="ARBA00022842"/>
    </source>
</evidence>
<evidence type="ECO:0000256" key="9">
    <source>
        <dbReference type="ARBA" id="ARBA00022822"/>
    </source>
</evidence>
<evidence type="ECO:0000259" key="16">
    <source>
        <dbReference type="Pfam" id="PF00425"/>
    </source>
</evidence>
<evidence type="ECO:0000256" key="15">
    <source>
        <dbReference type="RuleBase" id="RU364045"/>
    </source>
</evidence>
<dbReference type="GO" id="GO:0046872">
    <property type="term" value="F:metal ion binding"/>
    <property type="evidence" value="ECO:0007669"/>
    <property type="project" value="UniProtKB-KW"/>
</dbReference>
<keyword evidence="8 15" id="KW-0479">Metal-binding</keyword>
<comment type="cofactor">
    <cofactor evidence="1 15">
        <name>Mg(2+)</name>
        <dbReference type="ChEBI" id="CHEBI:18420"/>
    </cofactor>
</comment>
<dbReference type="InterPro" id="IPR019999">
    <property type="entry name" value="Anth_synth_I-like"/>
</dbReference>
<dbReference type="InterPro" id="IPR005801">
    <property type="entry name" value="ADC_synthase"/>
</dbReference>
<dbReference type="EMBL" id="SLXT01000015">
    <property type="protein sequence ID" value="TCP63812.1"/>
    <property type="molecule type" value="Genomic_DNA"/>
</dbReference>
<feature type="domain" description="Chorismate-utilising enzyme C-terminal" evidence="16">
    <location>
        <begin position="220"/>
        <end position="473"/>
    </location>
</feature>
<dbReference type="Pfam" id="PF04715">
    <property type="entry name" value="Anth_synt_I_N"/>
    <property type="match status" value="1"/>
</dbReference>
<dbReference type="InterPro" id="IPR005256">
    <property type="entry name" value="Anth_synth_I_PabB"/>
</dbReference>
<evidence type="ECO:0000256" key="2">
    <source>
        <dbReference type="ARBA" id="ARBA00004873"/>
    </source>
</evidence>
<feature type="domain" description="Anthranilate synthase component I N-terminal" evidence="17">
    <location>
        <begin position="25"/>
        <end position="168"/>
    </location>
</feature>
<dbReference type="PRINTS" id="PR00095">
    <property type="entry name" value="ANTSNTHASEI"/>
</dbReference>
<keyword evidence="7 15" id="KW-0028">Amino-acid biosynthesis</keyword>
<comment type="subunit">
    <text evidence="4 15">Heterotetramer consisting of two non-identical subunits: a beta subunit (TrpG) and a large alpha subunit (TrpE).</text>
</comment>
<evidence type="ECO:0000256" key="8">
    <source>
        <dbReference type="ARBA" id="ARBA00022723"/>
    </source>
</evidence>
<gene>
    <name evidence="15" type="primary">trpE</name>
    <name evidence="18" type="ORF">EDD73_11558</name>
</gene>
<evidence type="ECO:0000313" key="18">
    <source>
        <dbReference type="EMBL" id="TCP63812.1"/>
    </source>
</evidence>
<keyword evidence="19" id="KW-1185">Reference proteome</keyword>
<dbReference type="Gene3D" id="3.60.120.10">
    <property type="entry name" value="Anthranilate synthase"/>
    <property type="match status" value="1"/>
</dbReference>
<evidence type="ECO:0000256" key="12">
    <source>
        <dbReference type="ARBA" id="ARBA00023239"/>
    </source>
</evidence>
<comment type="catalytic activity">
    <reaction evidence="14 15">
        <text>chorismate + L-glutamine = anthranilate + pyruvate + L-glutamate + H(+)</text>
        <dbReference type="Rhea" id="RHEA:21732"/>
        <dbReference type="ChEBI" id="CHEBI:15361"/>
        <dbReference type="ChEBI" id="CHEBI:15378"/>
        <dbReference type="ChEBI" id="CHEBI:16567"/>
        <dbReference type="ChEBI" id="CHEBI:29748"/>
        <dbReference type="ChEBI" id="CHEBI:29985"/>
        <dbReference type="ChEBI" id="CHEBI:58359"/>
        <dbReference type="EC" id="4.1.3.27"/>
    </reaction>
</comment>
<dbReference type="Proteomes" id="UP000294813">
    <property type="component" value="Unassembled WGS sequence"/>
</dbReference>
<dbReference type="GO" id="GO:0004049">
    <property type="term" value="F:anthranilate synthase activity"/>
    <property type="evidence" value="ECO:0007669"/>
    <property type="project" value="UniProtKB-EC"/>
</dbReference>
<comment type="caution">
    <text evidence="18">The sequence shown here is derived from an EMBL/GenBank/DDBJ whole genome shotgun (WGS) entry which is preliminary data.</text>
</comment>
<comment type="pathway">
    <text evidence="2 15">Amino-acid biosynthesis; L-tryptophan biosynthesis; L-tryptophan from chorismate: step 1/5.</text>
</comment>
<dbReference type="RefSeq" id="WP_131919495.1">
    <property type="nucleotide sequence ID" value="NZ_JAOQNU010000014.1"/>
</dbReference>
<name>A0A4R2RJ16_9FIRM</name>
<keyword evidence="9 15" id="KW-0822">Tryptophan biosynthesis</keyword>
<keyword evidence="12 15" id="KW-0456">Lyase</keyword>
<dbReference type="PANTHER" id="PTHR11236:SF48">
    <property type="entry name" value="ISOCHORISMATE SYNTHASE MENF"/>
    <property type="match status" value="1"/>
</dbReference>
<dbReference type="AlphaFoldDB" id="A0A4R2RJ16"/>
<evidence type="ECO:0000256" key="14">
    <source>
        <dbReference type="ARBA" id="ARBA00047683"/>
    </source>
</evidence>
<dbReference type="InterPro" id="IPR006805">
    <property type="entry name" value="Anth_synth_I_N"/>
</dbReference>
<dbReference type="Pfam" id="PF00425">
    <property type="entry name" value="Chorismate_bind"/>
    <property type="match status" value="1"/>
</dbReference>
<keyword evidence="11 15" id="KW-0057">Aromatic amino acid biosynthesis</keyword>
<evidence type="ECO:0000256" key="7">
    <source>
        <dbReference type="ARBA" id="ARBA00022605"/>
    </source>
</evidence>
<evidence type="ECO:0000256" key="11">
    <source>
        <dbReference type="ARBA" id="ARBA00023141"/>
    </source>
</evidence>
<evidence type="ECO:0000256" key="1">
    <source>
        <dbReference type="ARBA" id="ARBA00001946"/>
    </source>
</evidence>
<evidence type="ECO:0000256" key="3">
    <source>
        <dbReference type="ARBA" id="ARBA00009562"/>
    </source>
</evidence>
<dbReference type="GO" id="GO:0000162">
    <property type="term" value="P:L-tryptophan biosynthetic process"/>
    <property type="evidence" value="ECO:0007669"/>
    <property type="project" value="UniProtKB-UniPathway"/>
</dbReference>
<dbReference type="NCBIfam" id="TIGR00564">
    <property type="entry name" value="trpE_most"/>
    <property type="match status" value="1"/>
</dbReference>
<dbReference type="UniPathway" id="UPA00035">
    <property type="reaction ID" value="UER00040"/>
</dbReference>
<keyword evidence="10 15" id="KW-0460">Magnesium</keyword>
<evidence type="ECO:0000256" key="5">
    <source>
        <dbReference type="ARBA" id="ARBA00012266"/>
    </source>
</evidence>